<dbReference type="EMBL" id="LWDP01000023">
    <property type="protein sequence ID" value="ORD94366.1"/>
    <property type="molecule type" value="Genomic_DNA"/>
</dbReference>
<evidence type="ECO:0000313" key="3">
    <source>
        <dbReference type="Proteomes" id="UP000192639"/>
    </source>
</evidence>
<protein>
    <submittedName>
        <fullName evidence="2">Uncharacterized protein</fullName>
    </submittedName>
</protein>
<sequence>MTNTNPDEQKVQLAEIVNNTPVKRRIRRPEIEKCYVVESDECVELDLIDENTKIMYRENVELSDMREESETYFTDGDVFPADSNGTFR</sequence>
<dbReference type="Proteomes" id="UP000192639">
    <property type="component" value="Unassembled WGS sequence"/>
</dbReference>
<feature type="region of interest" description="Disordered" evidence="1">
    <location>
        <begin position="67"/>
        <end position="88"/>
    </location>
</feature>
<organism evidence="2 3">
    <name type="scientific">Enterospora canceri</name>
    <dbReference type="NCBI Taxonomy" id="1081671"/>
    <lineage>
        <taxon>Eukaryota</taxon>
        <taxon>Fungi</taxon>
        <taxon>Fungi incertae sedis</taxon>
        <taxon>Microsporidia</taxon>
        <taxon>Enterocytozoonidae</taxon>
        <taxon>Enterospora</taxon>
    </lineage>
</organism>
<dbReference type="AlphaFoldDB" id="A0A1Y1S849"/>
<accession>A0A1Y1S849</accession>
<proteinExistence type="predicted"/>
<reference evidence="2 3" key="1">
    <citation type="journal article" date="2017" name="Environ. Microbiol.">
        <title>Decay of the glycolytic pathway and adaptation to intranuclear parasitism within Enterocytozoonidae microsporidia.</title>
        <authorList>
            <person name="Wiredu Boakye D."/>
            <person name="Jaroenlak P."/>
            <person name="Prachumwat A."/>
            <person name="Williams T.A."/>
            <person name="Bateman K.S."/>
            <person name="Itsathitphaisarn O."/>
            <person name="Sritunyalucksana K."/>
            <person name="Paszkiewicz K.H."/>
            <person name="Moore K.A."/>
            <person name="Stentiford G.D."/>
            <person name="Williams B.A."/>
        </authorList>
    </citation>
    <scope>NUCLEOTIDE SEQUENCE [LARGE SCALE GENOMIC DNA]</scope>
    <source>
        <strain evidence="2 3">GB1</strain>
    </source>
</reference>
<dbReference type="VEuPathDB" id="MicrosporidiaDB:ECANGB1_838"/>
<gene>
    <name evidence="2" type="ORF">ECANGB1_838</name>
</gene>
<comment type="caution">
    <text evidence="2">The sequence shown here is derived from an EMBL/GenBank/DDBJ whole genome shotgun (WGS) entry which is preliminary data.</text>
</comment>
<evidence type="ECO:0000313" key="2">
    <source>
        <dbReference type="EMBL" id="ORD94366.1"/>
    </source>
</evidence>
<keyword evidence="3" id="KW-1185">Reference proteome</keyword>
<dbReference type="OrthoDB" id="10485917at2759"/>
<name>A0A1Y1S849_9MICR</name>
<evidence type="ECO:0000256" key="1">
    <source>
        <dbReference type="SAM" id="MobiDB-lite"/>
    </source>
</evidence>